<evidence type="ECO:0000256" key="3">
    <source>
        <dbReference type="ARBA" id="ARBA00023002"/>
    </source>
</evidence>
<dbReference type="GO" id="GO:0016491">
    <property type="term" value="F:oxidoreductase activity"/>
    <property type="evidence" value="ECO:0007669"/>
    <property type="project" value="UniProtKB-KW"/>
</dbReference>
<dbReference type="InterPro" id="IPR052178">
    <property type="entry name" value="Sec_Metab_Biosynth_SDR"/>
</dbReference>
<gene>
    <name evidence="4" type="ORF">GQE98_13035</name>
</gene>
<evidence type="ECO:0000256" key="1">
    <source>
        <dbReference type="ARBA" id="ARBA00006484"/>
    </source>
</evidence>
<dbReference type="Gene3D" id="3.40.50.720">
    <property type="entry name" value="NAD(P)-binding Rossmann-like Domain"/>
    <property type="match status" value="1"/>
</dbReference>
<dbReference type="CDD" id="cd05233">
    <property type="entry name" value="SDR_c"/>
    <property type="match status" value="1"/>
</dbReference>
<dbReference type="PANTHER" id="PTHR43618:SF8">
    <property type="entry name" value="7ALPHA-HYDROXYSTEROID DEHYDROGENASE"/>
    <property type="match status" value="1"/>
</dbReference>
<dbReference type="InterPro" id="IPR002347">
    <property type="entry name" value="SDR_fam"/>
</dbReference>
<dbReference type="RefSeq" id="WP_161316053.1">
    <property type="nucleotide sequence ID" value="NZ_WTUW01000002.1"/>
</dbReference>
<organism evidence="4 5">
    <name type="scientific">Sneathiella litorea</name>
    <dbReference type="NCBI Taxonomy" id="2606216"/>
    <lineage>
        <taxon>Bacteria</taxon>
        <taxon>Pseudomonadati</taxon>
        <taxon>Pseudomonadota</taxon>
        <taxon>Alphaproteobacteria</taxon>
        <taxon>Sneathiellales</taxon>
        <taxon>Sneathiellaceae</taxon>
        <taxon>Sneathiella</taxon>
    </lineage>
</organism>
<evidence type="ECO:0000313" key="4">
    <source>
        <dbReference type="EMBL" id="MZR31559.1"/>
    </source>
</evidence>
<protein>
    <submittedName>
        <fullName evidence="4">SDR family oxidoreductase</fullName>
    </submittedName>
</protein>
<accession>A0A6L8WA00</accession>
<reference evidence="4 5" key="1">
    <citation type="submission" date="2019-12" db="EMBL/GenBank/DDBJ databases">
        <title>Snethiella sp. nov. sp. isolated from sea sand.</title>
        <authorList>
            <person name="Kim J."/>
            <person name="Jeong S.E."/>
            <person name="Jung H.S."/>
            <person name="Jeon C.O."/>
        </authorList>
    </citation>
    <scope>NUCLEOTIDE SEQUENCE [LARGE SCALE GENOMIC DNA]</scope>
    <source>
        <strain evidence="4 5">DP05</strain>
    </source>
</reference>
<evidence type="ECO:0000313" key="5">
    <source>
        <dbReference type="Proteomes" id="UP000476030"/>
    </source>
</evidence>
<dbReference type="PANTHER" id="PTHR43618">
    <property type="entry name" value="7-ALPHA-HYDROXYSTEROID DEHYDROGENASE"/>
    <property type="match status" value="1"/>
</dbReference>
<dbReference type="FunFam" id="3.40.50.720:FF:000084">
    <property type="entry name" value="Short-chain dehydrogenase reductase"/>
    <property type="match status" value="1"/>
</dbReference>
<dbReference type="EMBL" id="WTUW01000002">
    <property type="protein sequence ID" value="MZR31559.1"/>
    <property type="molecule type" value="Genomic_DNA"/>
</dbReference>
<keyword evidence="5" id="KW-1185">Reference proteome</keyword>
<dbReference type="Proteomes" id="UP000476030">
    <property type="component" value="Unassembled WGS sequence"/>
</dbReference>
<keyword evidence="2" id="KW-0521">NADP</keyword>
<dbReference type="InterPro" id="IPR020904">
    <property type="entry name" value="Sc_DH/Rdtase_CS"/>
</dbReference>
<keyword evidence="3" id="KW-0560">Oxidoreductase</keyword>
<dbReference type="SUPFAM" id="SSF51735">
    <property type="entry name" value="NAD(P)-binding Rossmann-fold domains"/>
    <property type="match status" value="1"/>
</dbReference>
<dbReference type="PRINTS" id="PR00080">
    <property type="entry name" value="SDRFAMILY"/>
</dbReference>
<sequence>MKKTAVVTGAASGIGRRSVERLLNAGWTVWALDLSHEKLAAFETPDCTGRYYYRACDVSSASEIKEVFEAVSRENQSIDALICSAGVTLVGSLMDFPEEATDKLIDVNLKGPWLTIRGAYPLLKYNSNMADPARIVIVGSVSGIRPKVGSGMYSATKAALHTLTGVLAVELAKDGITVNAVAPGTTDTPMAQQAAENAGSSGFQLSGNSPLGRIADADDIVDAIEFFLGGSAKYVNGTVLPVDGGTRAAYSRG</sequence>
<comment type="caution">
    <text evidence="4">The sequence shown here is derived from an EMBL/GenBank/DDBJ whole genome shotgun (WGS) entry which is preliminary data.</text>
</comment>
<dbReference type="AlphaFoldDB" id="A0A6L8WA00"/>
<comment type="similarity">
    <text evidence="1">Belongs to the short-chain dehydrogenases/reductases (SDR) family.</text>
</comment>
<dbReference type="Pfam" id="PF13561">
    <property type="entry name" value="adh_short_C2"/>
    <property type="match status" value="1"/>
</dbReference>
<name>A0A6L8WA00_9PROT</name>
<dbReference type="PRINTS" id="PR00081">
    <property type="entry name" value="GDHRDH"/>
</dbReference>
<dbReference type="InterPro" id="IPR036291">
    <property type="entry name" value="NAD(P)-bd_dom_sf"/>
</dbReference>
<evidence type="ECO:0000256" key="2">
    <source>
        <dbReference type="ARBA" id="ARBA00022857"/>
    </source>
</evidence>
<proteinExistence type="inferred from homology"/>
<dbReference type="PROSITE" id="PS00061">
    <property type="entry name" value="ADH_SHORT"/>
    <property type="match status" value="1"/>
</dbReference>